<dbReference type="Proteomes" id="UP000247150">
    <property type="component" value="Unassembled WGS sequence"/>
</dbReference>
<dbReference type="OrthoDB" id="2659434at2"/>
<sequence length="39" mass="4395">MMVQIEVEASPLKGVTFAEKYFGHLGGRGTSDIDLFMRY</sequence>
<gene>
    <name evidence="1" type="ORF">DFO73_1306</name>
</gene>
<proteinExistence type="predicted"/>
<accession>A0A2V2ZBZ0</accession>
<organism evidence="1 2">
    <name type="scientific">Cytobacillus oceanisediminis</name>
    <dbReference type="NCBI Taxonomy" id="665099"/>
    <lineage>
        <taxon>Bacteria</taxon>
        <taxon>Bacillati</taxon>
        <taxon>Bacillota</taxon>
        <taxon>Bacilli</taxon>
        <taxon>Bacillales</taxon>
        <taxon>Bacillaceae</taxon>
        <taxon>Cytobacillus</taxon>
    </lineage>
</organism>
<dbReference type="EMBL" id="QGTW01000030">
    <property type="protein sequence ID" value="PWW17162.1"/>
    <property type="molecule type" value="Genomic_DNA"/>
</dbReference>
<protein>
    <submittedName>
        <fullName evidence="1">Uncharacterized protein</fullName>
    </submittedName>
</protein>
<evidence type="ECO:0000313" key="2">
    <source>
        <dbReference type="Proteomes" id="UP000247150"/>
    </source>
</evidence>
<name>A0A2V2ZBZ0_9BACI</name>
<dbReference type="RefSeq" id="WP_142669550.1">
    <property type="nucleotide sequence ID" value="NZ_QGTW01000030.1"/>
</dbReference>
<comment type="caution">
    <text evidence="1">The sequence shown here is derived from an EMBL/GenBank/DDBJ whole genome shotgun (WGS) entry which is preliminary data.</text>
</comment>
<dbReference type="AlphaFoldDB" id="A0A2V2ZBZ0"/>
<reference evidence="1 2" key="1">
    <citation type="submission" date="2018-05" db="EMBL/GenBank/DDBJ databases">
        <title>Freshwater and sediment microbial communities from various areas in North America, analyzing microbe dynamics in response to fracking.</title>
        <authorList>
            <person name="Lamendella R."/>
        </authorList>
    </citation>
    <scope>NUCLEOTIDE SEQUENCE [LARGE SCALE GENOMIC DNA]</scope>
    <source>
        <strain evidence="1 2">15_TX</strain>
    </source>
</reference>
<evidence type="ECO:0000313" key="1">
    <source>
        <dbReference type="EMBL" id="PWW17162.1"/>
    </source>
</evidence>